<dbReference type="EMBL" id="JACIDU010000017">
    <property type="protein sequence ID" value="MBB4105097.1"/>
    <property type="molecule type" value="Genomic_DNA"/>
</dbReference>
<dbReference type="InterPro" id="IPR027839">
    <property type="entry name" value="DUF4432"/>
</dbReference>
<name>A0A7W6P2Q9_9HYPH</name>
<protein>
    <recommendedName>
        <fullName evidence="3">Galactose mutarotase</fullName>
    </recommendedName>
</protein>
<dbReference type="AlphaFoldDB" id="A0A7W6P2Q9"/>
<evidence type="ECO:0000313" key="2">
    <source>
        <dbReference type="Proteomes" id="UP000584824"/>
    </source>
</evidence>
<dbReference type="Pfam" id="PF14486">
    <property type="entry name" value="DUF4432"/>
    <property type="match status" value="2"/>
</dbReference>
<proteinExistence type="predicted"/>
<comment type="caution">
    <text evidence="1">The sequence shown here is derived from an EMBL/GenBank/DDBJ whole genome shotgun (WGS) entry which is preliminary data.</text>
</comment>
<gene>
    <name evidence="1" type="ORF">GGQ66_003680</name>
</gene>
<reference evidence="1 2" key="1">
    <citation type="submission" date="2020-08" db="EMBL/GenBank/DDBJ databases">
        <title>Genomic Encyclopedia of Type Strains, Phase IV (KMG-IV): sequencing the most valuable type-strain genomes for metagenomic binning, comparative biology and taxonomic classification.</title>
        <authorList>
            <person name="Goeker M."/>
        </authorList>
    </citation>
    <scope>NUCLEOTIDE SEQUENCE [LARGE SCALE GENOMIC DNA]</scope>
    <source>
        <strain evidence="1 2">DSM 26385</strain>
    </source>
</reference>
<dbReference type="GO" id="GO:0030246">
    <property type="term" value="F:carbohydrate binding"/>
    <property type="evidence" value="ECO:0007669"/>
    <property type="project" value="InterPro"/>
</dbReference>
<dbReference type="Gene3D" id="2.70.98.10">
    <property type="match status" value="1"/>
</dbReference>
<keyword evidence="2" id="KW-1185">Reference proteome</keyword>
<evidence type="ECO:0008006" key="3">
    <source>
        <dbReference type="Google" id="ProtNLM"/>
    </source>
</evidence>
<organism evidence="1 2">
    <name type="scientific">Allorhizobium borbori</name>
    <dbReference type="NCBI Taxonomy" id="485907"/>
    <lineage>
        <taxon>Bacteria</taxon>
        <taxon>Pseudomonadati</taxon>
        <taxon>Pseudomonadota</taxon>
        <taxon>Alphaproteobacteria</taxon>
        <taxon>Hyphomicrobiales</taxon>
        <taxon>Rhizobiaceae</taxon>
        <taxon>Rhizobium/Agrobacterium group</taxon>
        <taxon>Allorhizobium</taxon>
    </lineage>
</organism>
<evidence type="ECO:0000313" key="1">
    <source>
        <dbReference type="EMBL" id="MBB4105097.1"/>
    </source>
</evidence>
<dbReference type="RefSeq" id="WP_183794240.1">
    <property type="nucleotide sequence ID" value="NZ_JACIDU010000017.1"/>
</dbReference>
<accession>A0A7W6P2Q9</accession>
<dbReference type="Proteomes" id="UP000584824">
    <property type="component" value="Unassembled WGS sequence"/>
</dbReference>
<dbReference type="InterPro" id="IPR014718">
    <property type="entry name" value="GH-type_carb-bd"/>
</dbReference>
<sequence length="280" mass="29743">MIEFSAAHGPVILLDPTSVLDIGKVFVGCVDVSPGRAIPDDGDPRIDHSLEGFLFTCGPDHIRHPEPVEGAGEGVRYPLHGSFSASPAENVVMHRVGDDALCCGEVPVRLANGGHARLYRRWRIDGVTGAVSLEDRLVNDGDRPFAPMLMYHMNLAARLFDPGTRLSGAMLEGGALPWAFGEGDGGVFCVAAGNAGEAKVRLGPVASLSGLSLTVGFSTKTLPFLQVWRNQSAPANVLGIEPASHRWTKRPDLAAAGELVPLQPSEAVEYRLSFLFAVGE</sequence>